<gene>
    <name evidence="1" type="ORF">Patl1_20526</name>
</gene>
<proteinExistence type="predicted"/>
<evidence type="ECO:0000313" key="2">
    <source>
        <dbReference type="Proteomes" id="UP001164250"/>
    </source>
</evidence>
<comment type="caution">
    <text evidence="1">The sequence shown here is derived from an EMBL/GenBank/DDBJ whole genome shotgun (WGS) entry which is preliminary data.</text>
</comment>
<keyword evidence="2" id="KW-1185">Reference proteome</keyword>
<reference evidence="2" key="1">
    <citation type="journal article" date="2023" name="G3 (Bethesda)">
        <title>Genome assembly and association tests identify interacting loci associated with vigor, precocity, and sex in interspecific pistachio rootstocks.</title>
        <authorList>
            <person name="Palmer W."/>
            <person name="Jacygrad E."/>
            <person name="Sagayaradj S."/>
            <person name="Cavanaugh K."/>
            <person name="Han R."/>
            <person name="Bertier L."/>
            <person name="Beede B."/>
            <person name="Kafkas S."/>
            <person name="Golino D."/>
            <person name="Preece J."/>
            <person name="Michelmore R."/>
        </authorList>
    </citation>
    <scope>NUCLEOTIDE SEQUENCE [LARGE SCALE GENOMIC DNA]</scope>
</reference>
<name>A0ACC1BLM3_9ROSI</name>
<protein>
    <submittedName>
        <fullName evidence="1">Uncharacterized protein</fullName>
    </submittedName>
</protein>
<evidence type="ECO:0000313" key="1">
    <source>
        <dbReference type="EMBL" id="KAJ0099828.1"/>
    </source>
</evidence>
<sequence>MTSMQVSSATTTFAMSFSSSMSIVEYYLPKCFPVPYAYYEKFFLGSVSLIIFILAFTIFGGVGISNMIEKIEAHDYMRFENLCTYGA</sequence>
<organism evidence="1 2">
    <name type="scientific">Pistacia atlantica</name>
    <dbReference type="NCBI Taxonomy" id="434234"/>
    <lineage>
        <taxon>Eukaryota</taxon>
        <taxon>Viridiplantae</taxon>
        <taxon>Streptophyta</taxon>
        <taxon>Embryophyta</taxon>
        <taxon>Tracheophyta</taxon>
        <taxon>Spermatophyta</taxon>
        <taxon>Magnoliopsida</taxon>
        <taxon>eudicotyledons</taxon>
        <taxon>Gunneridae</taxon>
        <taxon>Pentapetalae</taxon>
        <taxon>rosids</taxon>
        <taxon>malvids</taxon>
        <taxon>Sapindales</taxon>
        <taxon>Anacardiaceae</taxon>
        <taxon>Pistacia</taxon>
    </lineage>
</organism>
<dbReference type="Proteomes" id="UP001164250">
    <property type="component" value="Chromosome 4"/>
</dbReference>
<accession>A0ACC1BLM3</accession>
<dbReference type="EMBL" id="CM047900">
    <property type="protein sequence ID" value="KAJ0099828.1"/>
    <property type="molecule type" value="Genomic_DNA"/>
</dbReference>